<evidence type="ECO:0000259" key="8">
    <source>
        <dbReference type="PROSITE" id="PS50011"/>
    </source>
</evidence>
<dbReference type="GO" id="GO:0035556">
    <property type="term" value="P:intracellular signal transduction"/>
    <property type="evidence" value="ECO:0007669"/>
    <property type="project" value="UniProtKB-ARBA"/>
</dbReference>
<keyword evidence="2" id="KW-0723">Serine/threonine-protein kinase</keyword>
<feature type="region of interest" description="Disordered" evidence="7">
    <location>
        <begin position="478"/>
        <end position="522"/>
    </location>
</feature>
<keyword evidence="6" id="KW-0067">ATP-binding</keyword>
<dbReference type="InterPro" id="IPR008271">
    <property type="entry name" value="Ser/Thr_kinase_AS"/>
</dbReference>
<dbReference type="InterPro" id="IPR000719">
    <property type="entry name" value="Prot_kinase_dom"/>
</dbReference>
<feature type="compositionally biased region" description="Low complexity" evidence="7">
    <location>
        <begin position="500"/>
        <end position="513"/>
    </location>
</feature>
<dbReference type="SMART" id="SM00220">
    <property type="entry name" value="S_TKc"/>
    <property type="match status" value="1"/>
</dbReference>
<feature type="domain" description="Protein kinase" evidence="8">
    <location>
        <begin position="702"/>
        <end position="1113"/>
    </location>
</feature>
<protein>
    <recommendedName>
        <fullName evidence="8">Protein kinase domain-containing protein</fullName>
    </recommendedName>
</protein>
<evidence type="ECO:0000256" key="7">
    <source>
        <dbReference type="SAM" id="MobiDB-lite"/>
    </source>
</evidence>
<evidence type="ECO:0000256" key="6">
    <source>
        <dbReference type="ARBA" id="ARBA00022840"/>
    </source>
</evidence>
<dbReference type="EMBL" id="HE573024">
    <property type="protein sequence ID" value="CCC49448.1"/>
    <property type="molecule type" value="Genomic_DNA"/>
</dbReference>
<name>G0U051_TRYVY</name>
<feature type="compositionally biased region" description="Polar residues" evidence="7">
    <location>
        <begin position="557"/>
        <end position="573"/>
    </location>
</feature>
<proteinExistence type="inferred from homology"/>
<evidence type="ECO:0000256" key="5">
    <source>
        <dbReference type="ARBA" id="ARBA00022777"/>
    </source>
</evidence>
<sequence>MSDGMWEMGIHSTLMHCVYSSWVDLSSRHPLVPTAVGFSLACVALGSYISAGSPRWKGAPVTFGRGNRAIPHKHESVSCALPASYCTSTKSPWATEREGATVSDYTTQSRAVAPENTNAHTGLAADNGPPRHACVDHTEAFEYCGNLLYPPLHYTEDAVQSKKQSPLVLCVMRRYVRSCLFHHVMCQSNLPRTDAAMVFTPVFGFMLCIIRYQRIGFRFPTNASSSKCLRSGRSSPSATPMRARLHHHAKRCGDHVTEPVTKNESAVGETAMKADVDDVSLYNQETKTTKHASPQGDFLSSNSGNGLCCMEERASPSMVRSQCDGFSGVQSVSNTKLCRALTHMVEAATVECDLHSTPISVPQQGAGEWRVSMHAQDASPHSCNCVHSDLSRCDVEGTFVNMTTAEMLLFEEHEGVSQSRGKDSGAAGQHLSTFYASCISVETGGQESCDHKATLKPIALGRPTGLEEKLRTLEARVEQQLRGSGKAQVSDGTPSELESDSTAMAGSSSSPKSVDSHGSSRDCSPGRIALHVSYKFSPCNIIQEWSVETPAPGPSNLLASESVTDPSPTSYHQQRMDRRVDDVFVRPCNKSDSSYALSLTYHDSGGASRTIDTQSLLPPKLPKRVGLSTQSQKPLGNMGIQLSNPLSTGMQSAICPLHEVLKGEKKNSVIAANSAKLVAPLPCTESSSPMWLHKSAGRRGEMRIGAFLGGGWCGKVYECINIETGEVLAAKQLMFDAKDPKLRQRLKQLELELEVLGLAESHCMPWIVGFHGAEKRGHSVLMYLEYCSKGSLLDYMMIRGASLMSSASSDARAPVLSVPSVQFEQAHWKGLVLDDLSKISLPNEEPQAARALQPNPGTFAGVKRACDDSYQPSSQAPSWGPWKSEGNDDGNFSSASEAVPYLVPLPIEEVQRFTKQTVQALCFLHIHGYAHFDVKTANILVTEEKNARLADFGCSMRLKTCGAPRCSCAVARRGRETRNGKSDVTGRNVVYGGTSLPPCDVVTAGAAASTENEESAAAVTYPTVADDEVITELRGTALYIAPEMIRFERQRIGSAGDVWSVGCVTMELATGMAPWRHLAEDKLRVLFQVGRPWRICRCPRPLFDWQKRLGGGC</sequence>
<keyword evidence="5" id="KW-0418">Kinase</keyword>
<dbReference type="GO" id="GO:0005524">
    <property type="term" value="F:ATP binding"/>
    <property type="evidence" value="ECO:0007669"/>
    <property type="project" value="UniProtKB-KW"/>
</dbReference>
<evidence type="ECO:0000256" key="4">
    <source>
        <dbReference type="ARBA" id="ARBA00022741"/>
    </source>
</evidence>
<feature type="region of interest" description="Disordered" evidence="7">
    <location>
        <begin position="607"/>
        <end position="638"/>
    </location>
</feature>
<keyword evidence="4" id="KW-0547">Nucleotide-binding</keyword>
<evidence type="ECO:0000256" key="3">
    <source>
        <dbReference type="ARBA" id="ARBA00022679"/>
    </source>
</evidence>
<keyword evidence="3 9" id="KW-0808">Transferase</keyword>
<gene>
    <name evidence="9" type="ORF">TVY486_0800560</name>
</gene>
<dbReference type="InterPro" id="IPR050538">
    <property type="entry name" value="MAP_kinase_kinase_kinase"/>
</dbReference>
<evidence type="ECO:0000313" key="9">
    <source>
        <dbReference type="EMBL" id="CCC49448.1"/>
    </source>
</evidence>
<dbReference type="PANTHER" id="PTHR48016:SF32">
    <property type="entry name" value="MITOGEN-ACTIVATED PROTEIN KINASE KINASE KINASE 4"/>
    <property type="match status" value="1"/>
</dbReference>
<accession>G0U051</accession>
<dbReference type="GO" id="GO:0004674">
    <property type="term" value="F:protein serine/threonine kinase activity"/>
    <property type="evidence" value="ECO:0007669"/>
    <property type="project" value="UniProtKB-KW"/>
</dbReference>
<dbReference type="VEuPathDB" id="TriTrypDB:TvY486_0800560"/>
<dbReference type="SUPFAM" id="SSF56112">
    <property type="entry name" value="Protein kinase-like (PK-like)"/>
    <property type="match status" value="1"/>
</dbReference>
<organism evidence="9">
    <name type="scientific">Trypanosoma vivax (strain Y486)</name>
    <dbReference type="NCBI Taxonomy" id="1055687"/>
    <lineage>
        <taxon>Eukaryota</taxon>
        <taxon>Discoba</taxon>
        <taxon>Euglenozoa</taxon>
        <taxon>Kinetoplastea</taxon>
        <taxon>Metakinetoplastina</taxon>
        <taxon>Trypanosomatida</taxon>
        <taxon>Trypanosomatidae</taxon>
        <taxon>Trypanosoma</taxon>
        <taxon>Duttonella</taxon>
    </lineage>
</organism>
<feature type="region of interest" description="Disordered" evidence="7">
    <location>
        <begin position="552"/>
        <end position="574"/>
    </location>
</feature>
<dbReference type="InterPro" id="IPR011009">
    <property type="entry name" value="Kinase-like_dom_sf"/>
</dbReference>
<dbReference type="PANTHER" id="PTHR48016">
    <property type="entry name" value="MAP KINASE KINASE KINASE SSK2-RELATED-RELATED"/>
    <property type="match status" value="1"/>
</dbReference>
<feature type="region of interest" description="Disordered" evidence="7">
    <location>
        <begin position="868"/>
        <end position="890"/>
    </location>
</feature>
<evidence type="ECO:0000256" key="2">
    <source>
        <dbReference type="ARBA" id="ARBA00022527"/>
    </source>
</evidence>
<dbReference type="AlphaFoldDB" id="G0U051"/>
<reference evidence="9" key="1">
    <citation type="journal article" date="2012" name="Proc. Natl. Acad. Sci. U.S.A.">
        <title>Antigenic diversity is generated by distinct evolutionary mechanisms in African trypanosome species.</title>
        <authorList>
            <person name="Jackson A.P."/>
            <person name="Berry A."/>
            <person name="Aslett M."/>
            <person name="Allison H.C."/>
            <person name="Burton P."/>
            <person name="Vavrova-Anderson J."/>
            <person name="Brown R."/>
            <person name="Browne H."/>
            <person name="Corton N."/>
            <person name="Hauser H."/>
            <person name="Gamble J."/>
            <person name="Gilderthorp R."/>
            <person name="Marcello L."/>
            <person name="McQuillan J."/>
            <person name="Otto T.D."/>
            <person name="Quail M.A."/>
            <person name="Sanders M.J."/>
            <person name="van Tonder A."/>
            <person name="Ginger M.L."/>
            <person name="Field M.C."/>
            <person name="Barry J.D."/>
            <person name="Hertz-Fowler C."/>
            <person name="Berriman M."/>
        </authorList>
    </citation>
    <scope>NUCLEOTIDE SEQUENCE</scope>
    <source>
        <strain evidence="9">Y486</strain>
    </source>
</reference>
<dbReference type="PROSITE" id="PS50011">
    <property type="entry name" value="PROTEIN_KINASE_DOM"/>
    <property type="match status" value="1"/>
</dbReference>
<feature type="compositionally biased region" description="Polar residues" evidence="7">
    <location>
        <begin position="627"/>
        <end position="638"/>
    </location>
</feature>
<comment type="similarity">
    <text evidence="1">Belongs to the protein kinase superfamily. STE Ser/Thr protein kinase family. MAP kinase kinase kinase subfamily.</text>
</comment>
<dbReference type="Pfam" id="PF00069">
    <property type="entry name" value="Pkinase"/>
    <property type="match status" value="3"/>
</dbReference>
<dbReference type="Gene3D" id="1.10.510.10">
    <property type="entry name" value="Transferase(Phosphotransferase) domain 1"/>
    <property type="match status" value="2"/>
</dbReference>
<evidence type="ECO:0000256" key="1">
    <source>
        <dbReference type="ARBA" id="ARBA00006529"/>
    </source>
</evidence>
<dbReference type="PROSITE" id="PS00108">
    <property type="entry name" value="PROTEIN_KINASE_ST"/>
    <property type="match status" value="1"/>
</dbReference>